<dbReference type="InterPro" id="IPR003660">
    <property type="entry name" value="HAMP_dom"/>
</dbReference>
<dbReference type="GO" id="GO:0005886">
    <property type="term" value="C:plasma membrane"/>
    <property type="evidence" value="ECO:0007669"/>
    <property type="project" value="UniProtKB-SubCell"/>
</dbReference>
<comment type="subcellular location">
    <subcellularLocation>
        <location evidence="2">Cell inner membrane</location>
        <topology evidence="2">Multi-pass membrane protein</topology>
    </subcellularLocation>
</comment>
<evidence type="ECO:0000256" key="2">
    <source>
        <dbReference type="ARBA" id="ARBA00004429"/>
    </source>
</evidence>
<dbReference type="SUPFAM" id="SSF47384">
    <property type="entry name" value="Homodimeric domain of signal transducing histidine kinase"/>
    <property type="match status" value="1"/>
</dbReference>
<dbReference type="GO" id="GO:0005524">
    <property type="term" value="F:ATP binding"/>
    <property type="evidence" value="ECO:0007669"/>
    <property type="project" value="UniProtKB-KW"/>
</dbReference>
<evidence type="ECO:0000256" key="15">
    <source>
        <dbReference type="SAM" id="Phobius"/>
    </source>
</evidence>
<dbReference type="SMART" id="SM00387">
    <property type="entry name" value="HATPase_c"/>
    <property type="match status" value="1"/>
</dbReference>
<dbReference type="InterPro" id="IPR005467">
    <property type="entry name" value="His_kinase_dom"/>
</dbReference>
<evidence type="ECO:0000256" key="5">
    <source>
        <dbReference type="ARBA" id="ARBA00022519"/>
    </source>
</evidence>
<dbReference type="PROSITE" id="PS50885">
    <property type="entry name" value="HAMP"/>
    <property type="match status" value="1"/>
</dbReference>
<evidence type="ECO:0000313" key="19">
    <source>
        <dbReference type="Proteomes" id="UP000249396"/>
    </source>
</evidence>
<dbReference type="Pfam" id="PF02518">
    <property type="entry name" value="HATPase_c"/>
    <property type="match status" value="1"/>
</dbReference>
<keyword evidence="12 15" id="KW-1133">Transmembrane helix</keyword>
<dbReference type="SMART" id="SM00304">
    <property type="entry name" value="HAMP"/>
    <property type="match status" value="1"/>
</dbReference>
<evidence type="ECO:0000256" key="7">
    <source>
        <dbReference type="ARBA" id="ARBA00022679"/>
    </source>
</evidence>
<dbReference type="Pfam" id="PF00672">
    <property type="entry name" value="HAMP"/>
    <property type="match status" value="1"/>
</dbReference>
<dbReference type="GO" id="GO:0000155">
    <property type="term" value="F:phosphorelay sensor kinase activity"/>
    <property type="evidence" value="ECO:0007669"/>
    <property type="project" value="InterPro"/>
</dbReference>
<dbReference type="Gene3D" id="3.30.565.10">
    <property type="entry name" value="Histidine kinase-like ATPase, C-terminal domain"/>
    <property type="match status" value="1"/>
</dbReference>
<gene>
    <name evidence="18" type="ORF">DM484_18615</name>
</gene>
<evidence type="ECO:0000256" key="8">
    <source>
        <dbReference type="ARBA" id="ARBA00022692"/>
    </source>
</evidence>
<proteinExistence type="predicted"/>
<comment type="catalytic activity">
    <reaction evidence="1">
        <text>ATP + protein L-histidine = ADP + protein N-phospho-L-histidine.</text>
        <dbReference type="EC" id="2.7.13.3"/>
    </reaction>
</comment>
<evidence type="ECO:0000256" key="9">
    <source>
        <dbReference type="ARBA" id="ARBA00022741"/>
    </source>
</evidence>
<evidence type="ECO:0000256" key="6">
    <source>
        <dbReference type="ARBA" id="ARBA00022553"/>
    </source>
</evidence>
<dbReference type="EMBL" id="QJPH01000383">
    <property type="protein sequence ID" value="PZN75519.1"/>
    <property type="molecule type" value="Genomic_DNA"/>
</dbReference>
<protein>
    <recommendedName>
        <fullName evidence="3">histidine kinase</fullName>
        <ecNumber evidence="3">2.7.13.3</ecNumber>
    </recommendedName>
</protein>
<name>A0A2W4QZS6_9GAMM</name>
<keyword evidence="5" id="KW-0997">Cell inner membrane</keyword>
<comment type="caution">
    <text evidence="18">The sequence shown here is derived from an EMBL/GenBank/DDBJ whole genome shotgun (WGS) entry which is preliminary data.</text>
</comment>
<evidence type="ECO:0000256" key="11">
    <source>
        <dbReference type="ARBA" id="ARBA00022840"/>
    </source>
</evidence>
<dbReference type="Proteomes" id="UP000249396">
    <property type="component" value="Unassembled WGS sequence"/>
</dbReference>
<evidence type="ECO:0000259" key="16">
    <source>
        <dbReference type="PROSITE" id="PS50109"/>
    </source>
</evidence>
<keyword evidence="11" id="KW-0067">ATP-binding</keyword>
<organism evidence="18 19">
    <name type="scientific">Candidatus Methylumidiphilus alinenensis</name>
    <dbReference type="NCBI Taxonomy" id="2202197"/>
    <lineage>
        <taxon>Bacteria</taxon>
        <taxon>Pseudomonadati</taxon>
        <taxon>Pseudomonadota</taxon>
        <taxon>Gammaproteobacteria</taxon>
        <taxon>Methylococcales</taxon>
        <taxon>Candidatus Methylumidiphilus</taxon>
    </lineage>
</organism>
<dbReference type="Pfam" id="PF00512">
    <property type="entry name" value="HisKA"/>
    <property type="match status" value="1"/>
</dbReference>
<keyword evidence="10 18" id="KW-0418">Kinase</keyword>
<dbReference type="PANTHER" id="PTHR44936:SF5">
    <property type="entry name" value="SENSOR HISTIDINE KINASE ENVZ"/>
    <property type="match status" value="1"/>
</dbReference>
<dbReference type="CDD" id="cd06225">
    <property type="entry name" value="HAMP"/>
    <property type="match status" value="1"/>
</dbReference>
<dbReference type="InterPro" id="IPR003594">
    <property type="entry name" value="HATPase_dom"/>
</dbReference>
<dbReference type="InterPro" id="IPR003661">
    <property type="entry name" value="HisK_dim/P_dom"/>
</dbReference>
<dbReference type="PROSITE" id="PS50109">
    <property type="entry name" value="HIS_KIN"/>
    <property type="match status" value="1"/>
</dbReference>
<evidence type="ECO:0000313" key="18">
    <source>
        <dbReference type="EMBL" id="PZN75519.1"/>
    </source>
</evidence>
<keyword evidence="4" id="KW-1003">Cell membrane</keyword>
<dbReference type="CDD" id="cd00082">
    <property type="entry name" value="HisKA"/>
    <property type="match status" value="1"/>
</dbReference>
<evidence type="ECO:0000259" key="17">
    <source>
        <dbReference type="PROSITE" id="PS50885"/>
    </source>
</evidence>
<accession>A0A2W4QZS6</accession>
<dbReference type="Gene3D" id="1.10.287.130">
    <property type="match status" value="1"/>
</dbReference>
<evidence type="ECO:0000256" key="13">
    <source>
        <dbReference type="ARBA" id="ARBA00023012"/>
    </source>
</evidence>
<sequence length="473" mass="52801">MRDRPFLSKPCEMRDTFSWRPLSRSLKVMRWLPQSLSIRLFLIVLIGLVFAITLTSHLHHRDRTKMFGEYRAHSAIDHIADTVLLLATLSPSTRVSATAALPDDEWLVQFDTLAGPISGEAALVFSKSLNERLGNTVQVDEAWLCFEDRASCPYSAVVRVRFKEGQALWIGYRSPNQERQPQKREGVGLQGRIAIFIGIMSVVAWLVIRLALRPLRNLAQAVEDFGRDIAHPPMEESGPIEVRRAARAFNAMQKQIRGYMAERMQILTSVTHDLKTPLTRMRLRLEKCSDETPKDRLRADIDAMQSLVEEGLELARSLDTTESMQAVDLDALLQSLCDDAAEAGLDVTYQETTESGIIVMGRPNRMVRVFENIIDNAVKYGHYARVSLEQQGKMALVKIRDGGPGIPDESLKEVLSPFVRLDASRSRDTGGTGLGLAIAVNLLKVQQGSLELRNHPQGGLEVGVQLPITAMPK</sequence>
<evidence type="ECO:0000256" key="4">
    <source>
        <dbReference type="ARBA" id="ARBA00022475"/>
    </source>
</evidence>
<evidence type="ECO:0000256" key="3">
    <source>
        <dbReference type="ARBA" id="ARBA00012438"/>
    </source>
</evidence>
<dbReference type="AlphaFoldDB" id="A0A2W4QZS6"/>
<dbReference type="SUPFAM" id="SSF55874">
    <property type="entry name" value="ATPase domain of HSP90 chaperone/DNA topoisomerase II/histidine kinase"/>
    <property type="match status" value="1"/>
</dbReference>
<feature type="domain" description="HAMP" evidence="17">
    <location>
        <begin position="209"/>
        <end position="261"/>
    </location>
</feature>
<keyword evidence="14 15" id="KW-0472">Membrane</keyword>
<dbReference type="PRINTS" id="PR00344">
    <property type="entry name" value="BCTRLSENSOR"/>
</dbReference>
<evidence type="ECO:0000256" key="14">
    <source>
        <dbReference type="ARBA" id="ARBA00023136"/>
    </source>
</evidence>
<keyword evidence="6" id="KW-0597">Phosphoprotein</keyword>
<dbReference type="EC" id="2.7.13.3" evidence="3"/>
<feature type="domain" description="Histidine kinase" evidence="16">
    <location>
        <begin position="269"/>
        <end position="470"/>
    </location>
</feature>
<reference evidence="18 19" key="1">
    <citation type="journal article" date="2018" name="Aquat. Microb. Ecol.">
        <title>Gammaproteobacterial methanotrophs dominate.</title>
        <authorList>
            <person name="Rissanen A.J."/>
            <person name="Saarenheimo J."/>
            <person name="Tiirola M."/>
            <person name="Peura S."/>
            <person name="Aalto S.L."/>
            <person name="Karvinen A."/>
            <person name="Nykanen H."/>
        </authorList>
    </citation>
    <scope>NUCLEOTIDE SEQUENCE [LARGE SCALE GENOMIC DNA]</scope>
    <source>
        <strain evidence="18">AMbin10</strain>
    </source>
</reference>
<dbReference type="InterPro" id="IPR004358">
    <property type="entry name" value="Sig_transdc_His_kin-like_C"/>
</dbReference>
<keyword evidence="13" id="KW-0902">Two-component regulatory system</keyword>
<keyword evidence="7" id="KW-0808">Transferase</keyword>
<dbReference type="SMART" id="SM00388">
    <property type="entry name" value="HisKA"/>
    <property type="match status" value="1"/>
</dbReference>
<dbReference type="InterPro" id="IPR036097">
    <property type="entry name" value="HisK_dim/P_sf"/>
</dbReference>
<keyword evidence="8 15" id="KW-0812">Transmembrane</keyword>
<evidence type="ECO:0000256" key="12">
    <source>
        <dbReference type="ARBA" id="ARBA00022989"/>
    </source>
</evidence>
<dbReference type="InterPro" id="IPR050980">
    <property type="entry name" value="2C_sensor_his_kinase"/>
</dbReference>
<feature type="transmembrane region" description="Helical" evidence="15">
    <location>
        <begin position="36"/>
        <end position="56"/>
    </location>
</feature>
<feature type="transmembrane region" description="Helical" evidence="15">
    <location>
        <begin position="193"/>
        <end position="212"/>
    </location>
</feature>
<evidence type="ECO:0000256" key="10">
    <source>
        <dbReference type="ARBA" id="ARBA00022777"/>
    </source>
</evidence>
<dbReference type="PANTHER" id="PTHR44936">
    <property type="entry name" value="SENSOR PROTEIN CREC"/>
    <property type="match status" value="1"/>
</dbReference>
<dbReference type="InterPro" id="IPR036890">
    <property type="entry name" value="HATPase_C_sf"/>
</dbReference>
<evidence type="ECO:0000256" key="1">
    <source>
        <dbReference type="ARBA" id="ARBA00000085"/>
    </source>
</evidence>
<keyword evidence="9" id="KW-0547">Nucleotide-binding</keyword>